<evidence type="ECO:0008006" key="3">
    <source>
        <dbReference type="Google" id="ProtNLM"/>
    </source>
</evidence>
<dbReference type="GO" id="GO:0003676">
    <property type="term" value="F:nucleic acid binding"/>
    <property type="evidence" value="ECO:0007669"/>
    <property type="project" value="InterPro"/>
</dbReference>
<proteinExistence type="predicted"/>
<dbReference type="PANTHER" id="PTHR47326">
    <property type="entry name" value="TRANSPOSABLE ELEMENT TC3 TRANSPOSASE-LIKE PROTEIN"/>
    <property type="match status" value="1"/>
</dbReference>
<dbReference type="Proteomes" id="UP000053825">
    <property type="component" value="Unassembled WGS sequence"/>
</dbReference>
<name>A0A0L7QL90_9HYME</name>
<accession>A0A0L7QL90</accession>
<dbReference type="STRING" id="597456.A0A0L7QL90"/>
<dbReference type="AlphaFoldDB" id="A0A0L7QL90"/>
<sequence>PVHSPDLTPHDFFLWGISKNIVYQNKPITLQDIKQRLIAACATINPKGTTSTRASAIRRFQRCIPYSTRNEKIRQAI</sequence>
<organism evidence="1 2">
    <name type="scientific">Habropoda laboriosa</name>
    <dbReference type="NCBI Taxonomy" id="597456"/>
    <lineage>
        <taxon>Eukaryota</taxon>
        <taxon>Metazoa</taxon>
        <taxon>Ecdysozoa</taxon>
        <taxon>Arthropoda</taxon>
        <taxon>Hexapoda</taxon>
        <taxon>Insecta</taxon>
        <taxon>Pterygota</taxon>
        <taxon>Neoptera</taxon>
        <taxon>Endopterygota</taxon>
        <taxon>Hymenoptera</taxon>
        <taxon>Apocrita</taxon>
        <taxon>Aculeata</taxon>
        <taxon>Apoidea</taxon>
        <taxon>Anthophila</taxon>
        <taxon>Apidae</taxon>
        <taxon>Habropoda</taxon>
    </lineage>
</organism>
<evidence type="ECO:0000313" key="1">
    <source>
        <dbReference type="EMBL" id="KOC59387.1"/>
    </source>
</evidence>
<gene>
    <name evidence="1" type="ORF">WH47_11898</name>
</gene>
<dbReference type="InterPro" id="IPR036397">
    <property type="entry name" value="RNaseH_sf"/>
</dbReference>
<protein>
    <recommendedName>
        <fullName evidence="3">Histone-lysine N-methyltransferase SETMAR</fullName>
    </recommendedName>
</protein>
<dbReference type="PANTHER" id="PTHR47326:SF1">
    <property type="entry name" value="HTH PSQ-TYPE DOMAIN-CONTAINING PROTEIN"/>
    <property type="match status" value="1"/>
</dbReference>
<reference evidence="1 2" key="1">
    <citation type="submission" date="2015-07" db="EMBL/GenBank/DDBJ databases">
        <title>The genome of Habropoda laboriosa.</title>
        <authorList>
            <person name="Pan H."/>
            <person name="Kapheim K."/>
        </authorList>
    </citation>
    <scope>NUCLEOTIDE SEQUENCE [LARGE SCALE GENOMIC DNA]</scope>
    <source>
        <strain evidence="1">0110345459</strain>
    </source>
</reference>
<dbReference type="Gene3D" id="3.30.420.10">
    <property type="entry name" value="Ribonuclease H-like superfamily/Ribonuclease H"/>
    <property type="match status" value="1"/>
</dbReference>
<feature type="non-terminal residue" evidence="1">
    <location>
        <position position="1"/>
    </location>
</feature>
<dbReference type="EMBL" id="KQ414925">
    <property type="protein sequence ID" value="KOC59387.1"/>
    <property type="molecule type" value="Genomic_DNA"/>
</dbReference>
<keyword evidence="2" id="KW-1185">Reference proteome</keyword>
<evidence type="ECO:0000313" key="2">
    <source>
        <dbReference type="Proteomes" id="UP000053825"/>
    </source>
</evidence>